<feature type="binding site" evidence="19">
    <location>
        <position position="102"/>
    </location>
    <ligand>
        <name>Ca(2+)</name>
        <dbReference type="ChEBI" id="CHEBI:29108"/>
        <label>1</label>
    </ligand>
</feature>
<evidence type="ECO:0000256" key="20">
    <source>
        <dbReference type="PIRSR" id="PIRSR600823-4"/>
    </source>
</evidence>
<feature type="domain" description="Plant heme peroxidase family profile" evidence="24">
    <location>
        <begin position="62"/>
        <end position="154"/>
    </location>
</feature>
<dbReference type="InterPro" id="IPR018303">
    <property type="entry name" value="ATPase_P-typ_P_site"/>
</dbReference>
<keyword evidence="11" id="KW-1133">Transmembrane helix</keyword>
<dbReference type="OrthoDB" id="2113341at2759"/>
<evidence type="ECO:0000256" key="12">
    <source>
        <dbReference type="ARBA" id="ARBA00023002"/>
    </source>
</evidence>
<evidence type="ECO:0000259" key="25">
    <source>
        <dbReference type="PROSITE" id="PS51294"/>
    </source>
</evidence>
<dbReference type="InterPro" id="IPR000823">
    <property type="entry name" value="Peroxidase_pln"/>
</dbReference>
<keyword evidence="10 19" id="KW-0106">Calcium</keyword>
<dbReference type="Gene3D" id="1.10.10.60">
    <property type="entry name" value="Homeodomain-like"/>
    <property type="match status" value="1"/>
</dbReference>
<dbReference type="InterPro" id="IPR010255">
    <property type="entry name" value="Haem_peroxidase_sf"/>
</dbReference>
<dbReference type="InterPro" id="IPR001005">
    <property type="entry name" value="SANT/Myb"/>
</dbReference>
<comment type="subcellular location">
    <subcellularLocation>
        <location evidence="4">Membrane</location>
    </subcellularLocation>
    <subcellularLocation>
        <location evidence="3">Nucleus</location>
    </subcellularLocation>
</comment>
<dbReference type="PROSITE" id="PS50090">
    <property type="entry name" value="MYB_LIKE"/>
    <property type="match status" value="1"/>
</dbReference>
<evidence type="ECO:0000256" key="4">
    <source>
        <dbReference type="ARBA" id="ARBA00004370"/>
    </source>
</evidence>
<evidence type="ECO:0000256" key="5">
    <source>
        <dbReference type="ARBA" id="ARBA00012313"/>
    </source>
</evidence>
<feature type="binding site" evidence="19">
    <location>
        <position position="100"/>
    </location>
    <ligand>
        <name>Ca(2+)</name>
        <dbReference type="ChEBI" id="CHEBI:29108"/>
        <label>1</label>
    </ligand>
</feature>
<dbReference type="InterPro" id="IPR023214">
    <property type="entry name" value="HAD_sf"/>
</dbReference>
<evidence type="ECO:0000256" key="1">
    <source>
        <dbReference type="ARBA" id="ARBA00000189"/>
    </source>
</evidence>
<evidence type="ECO:0000256" key="10">
    <source>
        <dbReference type="ARBA" id="ARBA00022837"/>
    </source>
</evidence>
<dbReference type="PRINTS" id="PR00461">
    <property type="entry name" value="PLPEROXIDASE"/>
</dbReference>
<feature type="binding site" evidence="19">
    <location>
        <position position="96"/>
    </location>
    <ligand>
        <name>Ca(2+)</name>
        <dbReference type="ChEBI" id="CHEBI:29108"/>
        <label>1</label>
    </ligand>
</feature>
<dbReference type="Pfam" id="PF00141">
    <property type="entry name" value="peroxidase"/>
    <property type="match status" value="1"/>
</dbReference>
<evidence type="ECO:0000256" key="17">
    <source>
        <dbReference type="ARBA" id="ARBA00023242"/>
    </source>
</evidence>
<evidence type="ECO:0000256" key="16">
    <source>
        <dbReference type="ARBA" id="ARBA00023163"/>
    </source>
</evidence>
<evidence type="ECO:0000256" key="2">
    <source>
        <dbReference type="ARBA" id="ARBA00001970"/>
    </source>
</evidence>
<reference evidence="26 27" key="1">
    <citation type="journal article" date="2018" name="Mol. Plant">
        <title>The genome of Artemisia annua provides insight into the evolution of Asteraceae family and artemisinin biosynthesis.</title>
        <authorList>
            <person name="Shen Q."/>
            <person name="Zhang L."/>
            <person name="Liao Z."/>
            <person name="Wang S."/>
            <person name="Yan T."/>
            <person name="Shi P."/>
            <person name="Liu M."/>
            <person name="Fu X."/>
            <person name="Pan Q."/>
            <person name="Wang Y."/>
            <person name="Lv Z."/>
            <person name="Lu X."/>
            <person name="Zhang F."/>
            <person name="Jiang W."/>
            <person name="Ma Y."/>
            <person name="Chen M."/>
            <person name="Hao X."/>
            <person name="Li L."/>
            <person name="Tang Y."/>
            <person name="Lv G."/>
            <person name="Zhou Y."/>
            <person name="Sun X."/>
            <person name="Brodelius P.E."/>
            <person name="Rose J.K.C."/>
            <person name="Tang K."/>
        </authorList>
    </citation>
    <scope>NUCLEOTIDE SEQUENCE [LARGE SCALE GENOMIC DNA]</scope>
    <source>
        <strain evidence="27">cv. Huhao1</strain>
        <tissue evidence="26">Leaf</tissue>
    </source>
</reference>
<comment type="caution">
    <text evidence="26">The sequence shown here is derived from an EMBL/GenBank/DDBJ whole genome shotgun (WGS) entry which is preliminary data.</text>
</comment>
<dbReference type="NCBIfam" id="TIGR01557">
    <property type="entry name" value="myb_SHAQKYF"/>
    <property type="match status" value="1"/>
</dbReference>
<evidence type="ECO:0000256" key="14">
    <source>
        <dbReference type="ARBA" id="ARBA00023015"/>
    </source>
</evidence>
<keyword evidence="8" id="KW-0812">Transmembrane</keyword>
<feature type="binding site" evidence="19">
    <location>
        <position position="93"/>
    </location>
    <ligand>
        <name>Ca(2+)</name>
        <dbReference type="ChEBI" id="CHEBI:29108"/>
        <label>1</label>
    </ligand>
</feature>
<comment type="similarity">
    <text evidence="22">Belongs to the peroxidase family.</text>
</comment>
<keyword evidence="9 19" id="KW-0479">Metal-binding</keyword>
<dbReference type="PRINTS" id="PR00458">
    <property type="entry name" value="PEROXIDASE"/>
</dbReference>
<dbReference type="GO" id="GO:0140825">
    <property type="term" value="F:lactoperoxidase activity"/>
    <property type="evidence" value="ECO:0007669"/>
    <property type="project" value="UniProtKB-EC"/>
</dbReference>
<dbReference type="GO" id="GO:0020037">
    <property type="term" value="F:heme binding"/>
    <property type="evidence" value="ECO:0007669"/>
    <property type="project" value="InterPro"/>
</dbReference>
<dbReference type="Gene3D" id="3.40.50.1000">
    <property type="entry name" value="HAD superfamily/HAD-like"/>
    <property type="match status" value="1"/>
</dbReference>
<comment type="cofactor">
    <cofactor evidence="19">
        <name>Ca(2+)</name>
        <dbReference type="ChEBI" id="CHEBI:29108"/>
    </cofactor>
    <text evidence="19">Binds 2 calcium ions per subunit.</text>
</comment>
<evidence type="ECO:0000256" key="19">
    <source>
        <dbReference type="PIRSR" id="PIRSR600823-3"/>
    </source>
</evidence>
<dbReference type="GO" id="GO:0046872">
    <property type="term" value="F:metal ion binding"/>
    <property type="evidence" value="ECO:0007669"/>
    <property type="project" value="UniProtKB-KW"/>
</dbReference>
<dbReference type="SUPFAM" id="SSF56784">
    <property type="entry name" value="HAD-like"/>
    <property type="match status" value="1"/>
</dbReference>
<dbReference type="CDD" id="cd00167">
    <property type="entry name" value="SANT"/>
    <property type="match status" value="1"/>
</dbReference>
<evidence type="ECO:0000256" key="22">
    <source>
        <dbReference type="RuleBase" id="RU004241"/>
    </source>
</evidence>
<evidence type="ECO:0000256" key="13">
    <source>
        <dbReference type="ARBA" id="ARBA00023004"/>
    </source>
</evidence>
<evidence type="ECO:0000256" key="9">
    <source>
        <dbReference type="ARBA" id="ARBA00022723"/>
    </source>
</evidence>
<dbReference type="PANTHER" id="PTHR31388:SF144">
    <property type="entry name" value="PEROXIDASE 67-RELATED"/>
    <property type="match status" value="1"/>
</dbReference>
<dbReference type="GO" id="GO:0016020">
    <property type="term" value="C:membrane"/>
    <property type="evidence" value="ECO:0007669"/>
    <property type="project" value="UniProtKB-SubCell"/>
</dbReference>
<dbReference type="InterPro" id="IPR019794">
    <property type="entry name" value="Peroxidases_AS"/>
</dbReference>
<evidence type="ECO:0000256" key="11">
    <source>
        <dbReference type="ARBA" id="ARBA00022989"/>
    </source>
</evidence>
<keyword evidence="6 26" id="KW-0575">Peroxidase</keyword>
<feature type="binding site" evidence="19">
    <location>
        <position position="114"/>
    </location>
    <ligand>
        <name>Ca(2+)</name>
        <dbReference type="ChEBI" id="CHEBI:29108"/>
        <label>1</label>
    </ligand>
</feature>
<dbReference type="SUPFAM" id="SSF46689">
    <property type="entry name" value="Homeodomain-like"/>
    <property type="match status" value="1"/>
</dbReference>
<evidence type="ECO:0000256" key="3">
    <source>
        <dbReference type="ARBA" id="ARBA00004123"/>
    </source>
</evidence>
<dbReference type="GO" id="GO:0003677">
    <property type="term" value="F:DNA binding"/>
    <property type="evidence" value="ECO:0007669"/>
    <property type="project" value="InterPro"/>
</dbReference>
<dbReference type="PANTHER" id="PTHR31388">
    <property type="entry name" value="PEROXIDASE 72-RELATED"/>
    <property type="match status" value="1"/>
</dbReference>
<keyword evidence="21" id="KW-1015">Disulfide bond</keyword>
<feature type="binding site" evidence="19">
    <location>
        <position position="98"/>
    </location>
    <ligand>
        <name>Ca(2+)</name>
        <dbReference type="ChEBI" id="CHEBI:29108"/>
        <label>1</label>
    </ligand>
</feature>
<organism evidence="26 27">
    <name type="scientific">Artemisia annua</name>
    <name type="common">Sweet wormwood</name>
    <dbReference type="NCBI Taxonomy" id="35608"/>
    <lineage>
        <taxon>Eukaryota</taxon>
        <taxon>Viridiplantae</taxon>
        <taxon>Streptophyta</taxon>
        <taxon>Embryophyta</taxon>
        <taxon>Tracheophyta</taxon>
        <taxon>Spermatophyta</taxon>
        <taxon>Magnoliopsida</taxon>
        <taxon>eudicotyledons</taxon>
        <taxon>Gunneridae</taxon>
        <taxon>Pentapetalae</taxon>
        <taxon>asterids</taxon>
        <taxon>campanulids</taxon>
        <taxon>Asterales</taxon>
        <taxon>Asteraceae</taxon>
        <taxon>Asteroideae</taxon>
        <taxon>Anthemideae</taxon>
        <taxon>Artemisiinae</taxon>
        <taxon>Artemisia</taxon>
    </lineage>
</organism>
<name>A0A2U1P7V0_ARTAN</name>
<feature type="disulfide bond" evidence="21">
    <location>
        <begin position="94"/>
        <end position="99"/>
    </location>
</feature>
<gene>
    <name evidence="26" type="ORF">CTI12_AA183680</name>
</gene>
<dbReference type="PROSITE" id="PS00154">
    <property type="entry name" value="ATPASE_E1_E2"/>
    <property type="match status" value="1"/>
</dbReference>
<dbReference type="InterPro" id="IPR006447">
    <property type="entry name" value="Myb_dom_plants"/>
</dbReference>
<dbReference type="InterPro" id="IPR009057">
    <property type="entry name" value="Homeodomain-like_sf"/>
</dbReference>
<dbReference type="Pfam" id="PF00249">
    <property type="entry name" value="Myb_DNA-binding"/>
    <property type="match status" value="1"/>
</dbReference>
<dbReference type="InterPro" id="IPR002016">
    <property type="entry name" value="Haem_peroxidase"/>
</dbReference>
<feature type="site" description="Transition state stabilizer" evidence="20">
    <location>
        <position position="88"/>
    </location>
</feature>
<sequence length="432" mass="47399">MDGDITLIDSKEVTEEVVELHVETVVEVAGGKIAETLFTAADLGSNEVDMVSPTLTLLQLLPATTIKVGSVIRSAVSREKRMGASLLRLHFHDCFVNGCDGSVLLDDTPSFTGEKTAGPNANSARSKVVEVCPGVVSCADVLAITARQSVVAGGFLLNGILLTREYVQHQTMSSGMAIKHDKMLLPSIAAPMTEMCGSGQGKHIIQVLVVGRIYDFGQQRILKISTIKYAIQTLVRKSSACETMGSLTVICTDKTGTLTLNQMKGIMAACGYSHACGLNCNWQTCFILLQLSYKSRVTWTEEEHRSFLIGLEKLGKGDWRGISKNYVPSRTPTQSAVTPVTTVRPPVAPIFRSDSIENFNRLSYAASFLIYQMYDLSHCLSSFLYYHRLQDANSNGTEILQSFILTQQYVDSVLGYEREKMKCCEIKYKSPN</sequence>
<evidence type="ECO:0000313" key="26">
    <source>
        <dbReference type="EMBL" id="PWA81822.1"/>
    </source>
</evidence>
<dbReference type="PROSITE" id="PS50873">
    <property type="entry name" value="PEROXIDASE_4"/>
    <property type="match status" value="1"/>
</dbReference>
<feature type="domain" description="HTH myb-type" evidence="25">
    <location>
        <begin position="294"/>
        <end position="334"/>
    </location>
</feature>
<dbReference type="GO" id="GO:0006979">
    <property type="term" value="P:response to oxidative stress"/>
    <property type="evidence" value="ECO:0007669"/>
    <property type="project" value="InterPro"/>
</dbReference>
<dbReference type="EMBL" id="PKPP01001545">
    <property type="protein sequence ID" value="PWA81822.1"/>
    <property type="molecule type" value="Genomic_DNA"/>
</dbReference>
<dbReference type="Gene3D" id="1.10.520.10">
    <property type="match status" value="1"/>
</dbReference>
<dbReference type="GO" id="GO:0005634">
    <property type="term" value="C:nucleus"/>
    <property type="evidence" value="ECO:0007669"/>
    <property type="project" value="UniProtKB-SubCell"/>
</dbReference>
<evidence type="ECO:0000256" key="15">
    <source>
        <dbReference type="ARBA" id="ARBA00023136"/>
    </source>
</evidence>
<comment type="catalytic activity">
    <reaction evidence="1">
        <text>2 a phenolic donor + H2O2 = 2 a phenolic radical donor + 2 H2O</text>
        <dbReference type="Rhea" id="RHEA:56136"/>
        <dbReference type="ChEBI" id="CHEBI:15377"/>
        <dbReference type="ChEBI" id="CHEBI:16240"/>
        <dbReference type="ChEBI" id="CHEBI:139520"/>
        <dbReference type="ChEBI" id="CHEBI:139521"/>
        <dbReference type="EC" id="1.11.1.7"/>
    </reaction>
</comment>
<evidence type="ECO:0000256" key="7">
    <source>
        <dbReference type="ARBA" id="ARBA00022617"/>
    </source>
</evidence>
<dbReference type="Gene3D" id="1.20.1110.10">
    <property type="entry name" value="Calcium-transporting ATPase, transmembrane domain"/>
    <property type="match status" value="1"/>
</dbReference>
<dbReference type="PROSITE" id="PS51294">
    <property type="entry name" value="HTH_MYB"/>
    <property type="match status" value="1"/>
</dbReference>
<keyword evidence="27" id="KW-1185">Reference proteome</keyword>
<proteinExistence type="inferred from homology"/>
<evidence type="ECO:0000256" key="6">
    <source>
        <dbReference type="ARBA" id="ARBA00022559"/>
    </source>
</evidence>
<dbReference type="SUPFAM" id="SSF48113">
    <property type="entry name" value="Heme-dependent peroxidases"/>
    <property type="match status" value="1"/>
</dbReference>
<dbReference type="EC" id="1.11.1.7" evidence="5"/>
<keyword evidence="17" id="KW-0539">Nucleus</keyword>
<keyword evidence="14" id="KW-0805">Transcription regulation</keyword>
<evidence type="ECO:0000256" key="21">
    <source>
        <dbReference type="PIRSR" id="PIRSR600823-5"/>
    </source>
</evidence>
<dbReference type="PROSITE" id="PS00436">
    <property type="entry name" value="PEROXIDASE_2"/>
    <property type="match status" value="1"/>
</dbReference>
<keyword evidence="13" id="KW-0408">Iron</keyword>
<evidence type="ECO:0000256" key="18">
    <source>
        <dbReference type="PIRSR" id="PIRSR600823-1"/>
    </source>
</evidence>
<dbReference type="Proteomes" id="UP000245207">
    <property type="component" value="Unassembled WGS sequence"/>
</dbReference>
<keyword evidence="16" id="KW-0804">Transcription</keyword>
<evidence type="ECO:0000259" key="23">
    <source>
        <dbReference type="PROSITE" id="PS50090"/>
    </source>
</evidence>
<dbReference type="InterPro" id="IPR036412">
    <property type="entry name" value="HAD-like_sf"/>
</dbReference>
<keyword evidence="15" id="KW-0472">Membrane</keyword>
<dbReference type="STRING" id="35608.A0A2U1P7V0"/>
<evidence type="ECO:0000256" key="8">
    <source>
        <dbReference type="ARBA" id="ARBA00022692"/>
    </source>
</evidence>
<dbReference type="InterPro" id="IPR017930">
    <property type="entry name" value="Myb_dom"/>
</dbReference>
<feature type="active site" description="Proton acceptor" evidence="18">
    <location>
        <position position="92"/>
    </location>
</feature>
<keyword evidence="12" id="KW-0560">Oxidoreductase</keyword>
<evidence type="ECO:0000259" key="24">
    <source>
        <dbReference type="PROSITE" id="PS50873"/>
    </source>
</evidence>
<comment type="cofactor">
    <cofactor evidence="2">
        <name>heme b</name>
        <dbReference type="ChEBI" id="CHEBI:60344"/>
    </cofactor>
</comment>
<keyword evidence="7" id="KW-0349">Heme</keyword>
<dbReference type="AlphaFoldDB" id="A0A2U1P7V0"/>
<accession>A0A2U1P7V0</accession>
<protein>
    <recommendedName>
        <fullName evidence="5">peroxidase</fullName>
        <ecNumber evidence="5">1.11.1.7</ecNumber>
    </recommendedName>
</protein>
<feature type="domain" description="Myb-like" evidence="23">
    <location>
        <begin position="291"/>
        <end position="334"/>
    </location>
</feature>
<evidence type="ECO:0000313" key="27">
    <source>
        <dbReference type="Proteomes" id="UP000245207"/>
    </source>
</evidence>